<dbReference type="InterPro" id="IPR050168">
    <property type="entry name" value="AAA_ATPase_domain"/>
</dbReference>
<sequence length="539" mass="60771">MLGGVKLTEHNQIQLQSVFLNQLRLVVANQKAVVWLSPSIPIVFTPQQTGILVNHSSVIVRMNVLEPRAISPQNPQQEQKQKNSCNASKGLLRPLFNSPKRLALRALPIEGDGKKDLIHPYTVFMHEDLVEEAFRSSPLIVALMKSLPSMIPNTNENGDERTAWRHELCVEVVPVNSVIYRSLCREVYSEFIPTVLIPKSLNRIINVDNGTMIVLTFIDSKTLRQPHHIEITTYTNQIHHESELALVDTFKTEVIQNTYSGKVFLINHDMVKQNRKLTSGYIKFRLAPDGLAYTTLTQETFRHCTISAKSLDLSDLRMQTPIVSMDYDYRSYCRTIKPLELLLAIDVKQTLAQTSGVSVLMTARTVNDLHPVFKVFTGFPLFTAQFNMPELAQEDRVQLFQHLVNQKIRDQFEVDVDDVIHANPGGPRPRIVEDVTRDVEKAKSFDIWGALGGLHGYPALFPSQACGILLYGPPGTGKSLIGSCLARMYNMNMITVKGPELLSKYIGQSEAAVREVFDKADMKRPCILFFDEFDSLAPK</sequence>
<dbReference type="Pfam" id="PF00004">
    <property type="entry name" value="AAA"/>
    <property type="match status" value="1"/>
</dbReference>
<keyword evidence="3" id="KW-1185">Reference proteome</keyword>
<protein>
    <submittedName>
        <fullName evidence="2">Peroxin 1</fullName>
    </submittedName>
</protein>
<dbReference type="InterPro" id="IPR027417">
    <property type="entry name" value="P-loop_NTPase"/>
</dbReference>
<dbReference type="SUPFAM" id="SSF52540">
    <property type="entry name" value="P-loop containing nucleoside triphosphate hydrolases"/>
    <property type="match status" value="1"/>
</dbReference>
<comment type="caution">
    <text evidence="2">The sequence shown here is derived from an EMBL/GenBank/DDBJ whole genome shotgun (WGS) entry which is preliminary data.</text>
</comment>
<feature type="domain" description="ATPase AAA-type core" evidence="1">
    <location>
        <begin position="468"/>
        <end position="539"/>
    </location>
</feature>
<dbReference type="GO" id="GO:0016887">
    <property type="term" value="F:ATP hydrolysis activity"/>
    <property type="evidence" value="ECO:0007669"/>
    <property type="project" value="InterPro"/>
</dbReference>
<dbReference type="AlphaFoldDB" id="A0A0L7LJ00"/>
<dbReference type="PANTHER" id="PTHR23077">
    <property type="entry name" value="AAA-FAMILY ATPASE"/>
    <property type="match status" value="1"/>
</dbReference>
<dbReference type="Gene3D" id="3.40.50.300">
    <property type="entry name" value="P-loop containing nucleotide triphosphate hydrolases"/>
    <property type="match status" value="1"/>
</dbReference>
<dbReference type="GO" id="GO:0005829">
    <property type="term" value="C:cytosol"/>
    <property type="evidence" value="ECO:0007669"/>
    <property type="project" value="TreeGrafter"/>
</dbReference>
<dbReference type="GO" id="GO:0005524">
    <property type="term" value="F:ATP binding"/>
    <property type="evidence" value="ECO:0007669"/>
    <property type="project" value="InterPro"/>
</dbReference>
<accession>A0A0L7LJ00</accession>
<dbReference type="EMBL" id="JTDY01000890">
    <property type="protein sequence ID" value="KOB75538.1"/>
    <property type="molecule type" value="Genomic_DNA"/>
</dbReference>
<dbReference type="GO" id="GO:0016558">
    <property type="term" value="P:protein import into peroxisome matrix"/>
    <property type="evidence" value="ECO:0007669"/>
    <property type="project" value="TreeGrafter"/>
</dbReference>
<dbReference type="Proteomes" id="UP000037510">
    <property type="component" value="Unassembled WGS sequence"/>
</dbReference>
<dbReference type="PANTHER" id="PTHR23077:SF12">
    <property type="entry name" value="PEROXISOMAL ATPASE PEX1"/>
    <property type="match status" value="1"/>
</dbReference>
<proteinExistence type="predicted"/>
<evidence type="ECO:0000313" key="2">
    <source>
        <dbReference type="EMBL" id="KOB75538.1"/>
    </source>
</evidence>
<gene>
    <name evidence="2" type="ORF">OBRU01_07228</name>
</gene>
<evidence type="ECO:0000313" key="3">
    <source>
        <dbReference type="Proteomes" id="UP000037510"/>
    </source>
</evidence>
<name>A0A0L7LJ00_OPEBR</name>
<evidence type="ECO:0000259" key="1">
    <source>
        <dbReference type="Pfam" id="PF00004"/>
    </source>
</evidence>
<reference evidence="2 3" key="1">
    <citation type="journal article" date="2015" name="Genome Biol. Evol.">
        <title>The genome of winter moth (Operophtera brumata) provides a genomic perspective on sexual dimorphism and phenology.</title>
        <authorList>
            <person name="Derks M.F."/>
            <person name="Smit S."/>
            <person name="Salis L."/>
            <person name="Schijlen E."/>
            <person name="Bossers A."/>
            <person name="Mateman C."/>
            <person name="Pijl A.S."/>
            <person name="de Ridder D."/>
            <person name="Groenen M.A."/>
            <person name="Visser M.E."/>
            <person name="Megens H.J."/>
        </authorList>
    </citation>
    <scope>NUCLEOTIDE SEQUENCE [LARGE SCALE GENOMIC DNA]</scope>
    <source>
        <strain evidence="2">WM2013NL</strain>
        <tissue evidence="2">Head and thorax</tissue>
    </source>
</reference>
<organism evidence="2 3">
    <name type="scientific">Operophtera brumata</name>
    <name type="common">Winter moth</name>
    <name type="synonym">Phalaena brumata</name>
    <dbReference type="NCBI Taxonomy" id="104452"/>
    <lineage>
        <taxon>Eukaryota</taxon>
        <taxon>Metazoa</taxon>
        <taxon>Ecdysozoa</taxon>
        <taxon>Arthropoda</taxon>
        <taxon>Hexapoda</taxon>
        <taxon>Insecta</taxon>
        <taxon>Pterygota</taxon>
        <taxon>Neoptera</taxon>
        <taxon>Endopterygota</taxon>
        <taxon>Lepidoptera</taxon>
        <taxon>Glossata</taxon>
        <taxon>Ditrysia</taxon>
        <taxon>Geometroidea</taxon>
        <taxon>Geometridae</taxon>
        <taxon>Larentiinae</taxon>
        <taxon>Operophtera</taxon>
    </lineage>
</organism>
<dbReference type="STRING" id="104452.A0A0L7LJ00"/>
<dbReference type="InterPro" id="IPR003959">
    <property type="entry name" value="ATPase_AAA_core"/>
</dbReference>
<dbReference type="GO" id="GO:0005778">
    <property type="term" value="C:peroxisomal membrane"/>
    <property type="evidence" value="ECO:0007669"/>
    <property type="project" value="TreeGrafter"/>
</dbReference>